<evidence type="ECO:0000313" key="2">
    <source>
        <dbReference type="Proteomes" id="UP001159363"/>
    </source>
</evidence>
<name>A0ABQ9IGZ3_9NEOP</name>
<organism evidence="1 2">
    <name type="scientific">Dryococelus australis</name>
    <dbReference type="NCBI Taxonomy" id="614101"/>
    <lineage>
        <taxon>Eukaryota</taxon>
        <taxon>Metazoa</taxon>
        <taxon>Ecdysozoa</taxon>
        <taxon>Arthropoda</taxon>
        <taxon>Hexapoda</taxon>
        <taxon>Insecta</taxon>
        <taxon>Pterygota</taxon>
        <taxon>Neoptera</taxon>
        <taxon>Polyneoptera</taxon>
        <taxon>Phasmatodea</taxon>
        <taxon>Verophasmatodea</taxon>
        <taxon>Anareolatae</taxon>
        <taxon>Phasmatidae</taxon>
        <taxon>Eurycanthinae</taxon>
        <taxon>Dryococelus</taxon>
    </lineage>
</organism>
<comment type="caution">
    <text evidence="1">The sequence shown here is derived from an EMBL/GenBank/DDBJ whole genome shotgun (WGS) entry which is preliminary data.</text>
</comment>
<reference evidence="1 2" key="1">
    <citation type="submission" date="2023-02" db="EMBL/GenBank/DDBJ databases">
        <title>LHISI_Scaffold_Assembly.</title>
        <authorList>
            <person name="Stuart O.P."/>
            <person name="Cleave R."/>
            <person name="Magrath M.J.L."/>
            <person name="Mikheyev A.S."/>
        </authorList>
    </citation>
    <scope>NUCLEOTIDE SEQUENCE [LARGE SCALE GENOMIC DNA]</scope>
    <source>
        <strain evidence="1">Daus_M_001</strain>
        <tissue evidence="1">Leg muscle</tissue>
    </source>
</reference>
<sequence>MYANMSLHAALMDSSDSLRPVMIPPISRKSLFEIWVENRKDWSFEAMFDFVLQQVEKSIEISLKSLIDHTVKRLCDVQQVFESLYLLETKALTIIIKWGCDGAEHSKYKQKFTDHFYVPLQMYSGTEEFKTILWQNPAISSTRLCHPIKFLFAKESVKLITTEVGEIEKQAAELVPTKEVIHGAELTINAKLWFCMIDGMVVNVVFQTKHDTCVVLSQVK</sequence>
<dbReference type="EMBL" id="JARBHB010000001">
    <property type="protein sequence ID" value="KAJ8895969.1"/>
    <property type="molecule type" value="Genomic_DNA"/>
</dbReference>
<evidence type="ECO:0000313" key="1">
    <source>
        <dbReference type="EMBL" id="KAJ8895969.1"/>
    </source>
</evidence>
<gene>
    <name evidence="1" type="ORF">PR048_001310</name>
</gene>
<accession>A0ABQ9IGZ3</accession>
<keyword evidence="2" id="KW-1185">Reference proteome</keyword>
<protein>
    <submittedName>
        <fullName evidence="1">Uncharacterized protein</fullName>
    </submittedName>
</protein>
<dbReference type="Proteomes" id="UP001159363">
    <property type="component" value="Chromosome 1"/>
</dbReference>
<proteinExistence type="predicted"/>